<feature type="region of interest" description="Disordered" evidence="1">
    <location>
        <begin position="1"/>
        <end position="114"/>
    </location>
</feature>
<evidence type="ECO:0000256" key="1">
    <source>
        <dbReference type="SAM" id="MobiDB-lite"/>
    </source>
</evidence>
<organism evidence="2 3">
    <name type="scientific">Sporormia fimetaria CBS 119925</name>
    <dbReference type="NCBI Taxonomy" id="1340428"/>
    <lineage>
        <taxon>Eukaryota</taxon>
        <taxon>Fungi</taxon>
        <taxon>Dikarya</taxon>
        <taxon>Ascomycota</taxon>
        <taxon>Pezizomycotina</taxon>
        <taxon>Dothideomycetes</taxon>
        <taxon>Pleosporomycetidae</taxon>
        <taxon>Pleosporales</taxon>
        <taxon>Sporormiaceae</taxon>
        <taxon>Sporormia</taxon>
    </lineage>
</organism>
<gene>
    <name evidence="2" type="ORF">M011DRAFT_477626</name>
</gene>
<feature type="compositionally biased region" description="Basic and acidic residues" evidence="1">
    <location>
        <begin position="84"/>
        <end position="93"/>
    </location>
</feature>
<sequence>MDEKDPQQTQPEPGHENPTPHDHPTRPNSLPVDSGLDVSDLSEEMSKARLTESSSPVPSAFPTGSIATVRTPSGKEIPDMTENNTHDVSREPSKLTQSEPSVTATEKSMPDPPAKVPVNHSLEVACFSPESALTAAAAGADCIHVYPGGSGHVNVAWFKNYSRQRKDMPPETVNDSTSIPAVPMRIYLDTDEDLLRGPDVQLFSLEERIKNFKNTRRQDNKFRARNLLCPEDSFMFGITDRFGAVDLERNKSLVELAAPYPCTFAGVFQDYWEARNNVEPLIQCGFKSFYVIFESNEDFGSFMVLFQQ</sequence>
<reference evidence="2" key="1">
    <citation type="journal article" date="2020" name="Stud. Mycol.">
        <title>101 Dothideomycetes genomes: a test case for predicting lifestyles and emergence of pathogens.</title>
        <authorList>
            <person name="Haridas S."/>
            <person name="Albert R."/>
            <person name="Binder M."/>
            <person name="Bloem J."/>
            <person name="Labutti K."/>
            <person name="Salamov A."/>
            <person name="Andreopoulos B."/>
            <person name="Baker S."/>
            <person name="Barry K."/>
            <person name="Bills G."/>
            <person name="Bluhm B."/>
            <person name="Cannon C."/>
            <person name="Castanera R."/>
            <person name="Culley D."/>
            <person name="Daum C."/>
            <person name="Ezra D."/>
            <person name="Gonzalez J."/>
            <person name="Henrissat B."/>
            <person name="Kuo A."/>
            <person name="Liang C."/>
            <person name="Lipzen A."/>
            <person name="Lutzoni F."/>
            <person name="Magnuson J."/>
            <person name="Mondo S."/>
            <person name="Nolan M."/>
            <person name="Ohm R."/>
            <person name="Pangilinan J."/>
            <person name="Park H.-J."/>
            <person name="Ramirez L."/>
            <person name="Alfaro M."/>
            <person name="Sun H."/>
            <person name="Tritt A."/>
            <person name="Yoshinaga Y."/>
            <person name="Zwiers L.-H."/>
            <person name="Turgeon B."/>
            <person name="Goodwin S."/>
            <person name="Spatafora J."/>
            <person name="Crous P."/>
            <person name="Grigoriev I."/>
        </authorList>
    </citation>
    <scope>NUCLEOTIDE SEQUENCE</scope>
    <source>
        <strain evidence="2">CBS 119925</strain>
    </source>
</reference>
<dbReference type="Gene3D" id="3.20.20.380">
    <property type="entry name" value="Copper homeostasis (CutC) domain"/>
    <property type="match status" value="1"/>
</dbReference>
<dbReference type="Proteomes" id="UP000799440">
    <property type="component" value="Unassembled WGS sequence"/>
</dbReference>
<keyword evidence="3" id="KW-1185">Reference proteome</keyword>
<dbReference type="InterPro" id="IPR036822">
    <property type="entry name" value="CutC-like_dom_sf"/>
</dbReference>
<feature type="compositionally biased region" description="Polar residues" evidence="1">
    <location>
        <begin position="94"/>
        <end position="106"/>
    </location>
</feature>
<name>A0A6A6VDA1_9PLEO</name>
<dbReference type="EMBL" id="MU006574">
    <property type="protein sequence ID" value="KAF2747181.1"/>
    <property type="molecule type" value="Genomic_DNA"/>
</dbReference>
<dbReference type="OrthoDB" id="7392499at2759"/>
<feature type="compositionally biased region" description="Basic and acidic residues" evidence="1">
    <location>
        <begin position="13"/>
        <end position="25"/>
    </location>
</feature>
<protein>
    <submittedName>
        <fullName evidence="2">Uncharacterized protein</fullName>
    </submittedName>
</protein>
<proteinExistence type="predicted"/>
<evidence type="ECO:0000313" key="2">
    <source>
        <dbReference type="EMBL" id="KAF2747181.1"/>
    </source>
</evidence>
<dbReference type="AlphaFoldDB" id="A0A6A6VDA1"/>
<evidence type="ECO:0000313" key="3">
    <source>
        <dbReference type="Proteomes" id="UP000799440"/>
    </source>
</evidence>
<accession>A0A6A6VDA1</accession>